<protein>
    <submittedName>
        <fullName evidence="3">DUF4190 domain-containing protein</fullName>
    </submittedName>
</protein>
<gene>
    <name evidence="3" type="ORF">ABDD91_27440</name>
</gene>
<feature type="transmembrane region" description="Helical" evidence="1">
    <location>
        <begin position="60"/>
        <end position="84"/>
    </location>
</feature>
<keyword evidence="1" id="KW-0472">Membrane</keyword>
<dbReference type="Pfam" id="PF13828">
    <property type="entry name" value="DUF4190"/>
    <property type="match status" value="1"/>
</dbReference>
<accession>A0ABD5L0P7</accession>
<evidence type="ECO:0000313" key="3">
    <source>
        <dbReference type="EMBL" id="MEN3156578.1"/>
    </source>
</evidence>
<evidence type="ECO:0000259" key="2">
    <source>
        <dbReference type="Pfam" id="PF13828"/>
    </source>
</evidence>
<feature type="transmembrane region" description="Helical" evidence="1">
    <location>
        <begin position="12"/>
        <end position="39"/>
    </location>
</feature>
<name>A0ABD5L0P7_PRIAR</name>
<evidence type="ECO:0000313" key="4">
    <source>
        <dbReference type="Proteomes" id="UP001418804"/>
    </source>
</evidence>
<comment type="caution">
    <text evidence="3">The sequence shown here is derived from an EMBL/GenBank/DDBJ whole genome shotgun (WGS) entry which is preliminary data.</text>
</comment>
<dbReference type="Proteomes" id="UP001418804">
    <property type="component" value="Unassembled WGS sequence"/>
</dbReference>
<sequence>MKNEPQVNTKSGISLTLGVLSLFIPFIGVILSIIGIILYKKSLNEINRTQQQGKGLAISGLVCSIIGICIQLLMILGFVAFLSVGTVTE</sequence>
<dbReference type="InterPro" id="IPR025241">
    <property type="entry name" value="DUF4190"/>
</dbReference>
<keyword evidence="1" id="KW-0812">Transmembrane</keyword>
<dbReference type="EMBL" id="JBDIVD010000003">
    <property type="protein sequence ID" value="MEN3156578.1"/>
    <property type="molecule type" value="Genomic_DNA"/>
</dbReference>
<dbReference type="RefSeq" id="WP_345936468.1">
    <property type="nucleotide sequence ID" value="NZ_JBDIVD010000003.1"/>
</dbReference>
<feature type="domain" description="DUF4190" evidence="2">
    <location>
        <begin position="12"/>
        <end position="72"/>
    </location>
</feature>
<dbReference type="AlphaFoldDB" id="A0ABD5L0P7"/>
<evidence type="ECO:0000256" key="1">
    <source>
        <dbReference type="SAM" id="Phobius"/>
    </source>
</evidence>
<reference evidence="3 4" key="1">
    <citation type="submission" date="2024-05" db="EMBL/GenBank/DDBJ databases">
        <title>The mechanism of isolation and screening of efficient mineral weathering bacteria priestia aryabhattai c4-10 with weathered biotite.</title>
        <authorList>
            <person name="Yang S."/>
        </authorList>
    </citation>
    <scope>NUCLEOTIDE SEQUENCE [LARGE SCALE GENOMIC DNA]</scope>
    <source>
        <strain evidence="3 4">C4-10</strain>
    </source>
</reference>
<reference evidence="3 4" key="2">
    <citation type="submission" date="2024-05" db="EMBL/GenBank/DDBJ databases">
        <authorList>
            <person name="Zheng X."/>
        </authorList>
    </citation>
    <scope>NUCLEOTIDE SEQUENCE [LARGE SCALE GENOMIC DNA]</scope>
    <source>
        <strain evidence="3 4">C4-10</strain>
    </source>
</reference>
<organism evidence="3 4">
    <name type="scientific">Priestia aryabhattai</name>
    <name type="common">Bacillus aryabhattai</name>
    <dbReference type="NCBI Taxonomy" id="412384"/>
    <lineage>
        <taxon>Bacteria</taxon>
        <taxon>Bacillati</taxon>
        <taxon>Bacillota</taxon>
        <taxon>Bacilli</taxon>
        <taxon>Bacillales</taxon>
        <taxon>Bacillaceae</taxon>
        <taxon>Priestia</taxon>
    </lineage>
</organism>
<keyword evidence="1" id="KW-1133">Transmembrane helix</keyword>
<proteinExistence type="predicted"/>